<organism evidence="7 8">
    <name type="scientific">Candidatus Egerieousia excrementavium</name>
    <dbReference type="NCBI Taxonomy" id="2840778"/>
    <lineage>
        <taxon>Bacteria</taxon>
        <taxon>Pseudomonadati</taxon>
        <taxon>Bacteroidota</taxon>
        <taxon>Bacteroidia</taxon>
        <taxon>Bacteroidales</taxon>
        <taxon>Candidatus Egerieousia</taxon>
    </lineage>
</organism>
<dbReference type="Pfam" id="PF18348">
    <property type="entry name" value="SH3_16"/>
    <property type="match status" value="1"/>
</dbReference>
<sequence>MKKLSLLALSALLVLAGSCGTSSEDAKTVKIKDIYGGVKSALVPDSRSKVFEVTVEKLGSDYVLYGATNDAACKDSLMKALAAENLQVLDSIELLPSKSLEGKVYGVTAQSVINFRTKGSYSAESATQTLMGTPVQVLEQRNGWTRAITPEGYISWVSSSSLAYMDEAEFQKYQQARKVIVTDKYITMYEKPSASSLMVSDAVWGDIMIDKGRAGSWRKVAIADGREGYVPASSVQDFDTWLSQRNPTPENIIATAKQFIGVPYMWGGTSIKAVDCSGFTKSTYYLNGIILARDASQQCYTGDDIDVSKYVDGVQTKESLANLKMGDLIFFGSKATPERKERITHVGIYIGDGIFIHSAGKVRINSLIPEDDNYYSGSNRLVRAQRILGNQDCGKGIISMKTIYE</sequence>
<dbReference type="InterPro" id="IPR041382">
    <property type="entry name" value="SH3_16"/>
</dbReference>
<dbReference type="PROSITE" id="PS51935">
    <property type="entry name" value="NLPC_P60"/>
    <property type="match status" value="1"/>
</dbReference>
<evidence type="ECO:0000256" key="5">
    <source>
        <dbReference type="SAM" id="SignalP"/>
    </source>
</evidence>
<dbReference type="Pfam" id="PF00877">
    <property type="entry name" value="NLPC_P60"/>
    <property type="match status" value="1"/>
</dbReference>
<keyword evidence="3" id="KW-0378">Hydrolase</keyword>
<comment type="caution">
    <text evidence="7">The sequence shown here is derived from an EMBL/GenBank/DDBJ whole genome shotgun (WGS) entry which is preliminary data.</text>
</comment>
<evidence type="ECO:0000313" key="8">
    <source>
        <dbReference type="Proteomes" id="UP000823635"/>
    </source>
</evidence>
<dbReference type="GO" id="GO:0006508">
    <property type="term" value="P:proteolysis"/>
    <property type="evidence" value="ECO:0007669"/>
    <property type="project" value="UniProtKB-KW"/>
</dbReference>
<dbReference type="GO" id="GO:0008234">
    <property type="term" value="F:cysteine-type peptidase activity"/>
    <property type="evidence" value="ECO:0007669"/>
    <property type="project" value="UniProtKB-KW"/>
</dbReference>
<evidence type="ECO:0000259" key="6">
    <source>
        <dbReference type="PROSITE" id="PS51935"/>
    </source>
</evidence>
<feature type="signal peptide" evidence="5">
    <location>
        <begin position="1"/>
        <end position="26"/>
    </location>
</feature>
<reference evidence="7" key="1">
    <citation type="submission" date="2020-10" db="EMBL/GenBank/DDBJ databases">
        <authorList>
            <person name="Gilroy R."/>
        </authorList>
    </citation>
    <scope>NUCLEOTIDE SEQUENCE</scope>
    <source>
        <strain evidence="7">15467</strain>
    </source>
</reference>
<reference evidence="7" key="2">
    <citation type="journal article" date="2021" name="PeerJ">
        <title>Extensive microbial diversity within the chicken gut microbiome revealed by metagenomics and culture.</title>
        <authorList>
            <person name="Gilroy R."/>
            <person name="Ravi A."/>
            <person name="Getino M."/>
            <person name="Pursley I."/>
            <person name="Horton D.L."/>
            <person name="Alikhan N.F."/>
            <person name="Baker D."/>
            <person name="Gharbi K."/>
            <person name="Hall N."/>
            <person name="Watson M."/>
            <person name="Adriaenssens E.M."/>
            <person name="Foster-Nyarko E."/>
            <person name="Jarju S."/>
            <person name="Secka A."/>
            <person name="Antonio M."/>
            <person name="Oren A."/>
            <person name="Chaudhuri R.R."/>
            <person name="La Ragione R."/>
            <person name="Hildebrand F."/>
            <person name="Pallen M.J."/>
        </authorList>
    </citation>
    <scope>NUCLEOTIDE SEQUENCE</scope>
    <source>
        <strain evidence="7">15467</strain>
    </source>
</reference>
<evidence type="ECO:0000256" key="1">
    <source>
        <dbReference type="ARBA" id="ARBA00007074"/>
    </source>
</evidence>
<gene>
    <name evidence="7" type="ORF">IAC68_03140</name>
</gene>
<evidence type="ECO:0000256" key="4">
    <source>
        <dbReference type="ARBA" id="ARBA00022807"/>
    </source>
</evidence>
<dbReference type="Proteomes" id="UP000823635">
    <property type="component" value="Unassembled WGS sequence"/>
</dbReference>
<dbReference type="Gene3D" id="2.30.30.40">
    <property type="entry name" value="SH3 Domains"/>
    <property type="match status" value="2"/>
</dbReference>
<dbReference type="PROSITE" id="PS51257">
    <property type="entry name" value="PROKAR_LIPOPROTEIN"/>
    <property type="match status" value="1"/>
</dbReference>
<dbReference type="EMBL" id="JADINB010000069">
    <property type="protein sequence ID" value="MBO8428911.1"/>
    <property type="molecule type" value="Genomic_DNA"/>
</dbReference>
<keyword evidence="2" id="KW-0645">Protease</keyword>
<evidence type="ECO:0000256" key="3">
    <source>
        <dbReference type="ARBA" id="ARBA00022801"/>
    </source>
</evidence>
<dbReference type="InterPro" id="IPR038765">
    <property type="entry name" value="Papain-like_cys_pep_sf"/>
</dbReference>
<proteinExistence type="inferred from homology"/>
<evidence type="ECO:0000313" key="7">
    <source>
        <dbReference type="EMBL" id="MBO8428911.1"/>
    </source>
</evidence>
<dbReference type="PANTHER" id="PTHR47053:SF1">
    <property type="entry name" value="MUREIN DD-ENDOPEPTIDASE MEPH-RELATED"/>
    <property type="match status" value="1"/>
</dbReference>
<feature type="chain" id="PRO_5039337784" evidence="5">
    <location>
        <begin position="27"/>
        <end position="405"/>
    </location>
</feature>
<evidence type="ECO:0000256" key="2">
    <source>
        <dbReference type="ARBA" id="ARBA00022670"/>
    </source>
</evidence>
<dbReference type="InterPro" id="IPR051202">
    <property type="entry name" value="Peptidase_C40"/>
</dbReference>
<dbReference type="PANTHER" id="PTHR47053">
    <property type="entry name" value="MUREIN DD-ENDOPEPTIDASE MEPH-RELATED"/>
    <property type="match status" value="1"/>
</dbReference>
<keyword evidence="5" id="KW-0732">Signal</keyword>
<dbReference type="AlphaFoldDB" id="A0A9D9DM39"/>
<dbReference type="SUPFAM" id="SSF54001">
    <property type="entry name" value="Cysteine proteinases"/>
    <property type="match status" value="1"/>
</dbReference>
<feature type="domain" description="NlpC/P60" evidence="6">
    <location>
        <begin position="246"/>
        <end position="388"/>
    </location>
</feature>
<keyword evidence="4" id="KW-0788">Thiol protease</keyword>
<dbReference type="Gene3D" id="3.90.1720.10">
    <property type="entry name" value="endopeptidase domain like (from Nostoc punctiforme)"/>
    <property type="match status" value="1"/>
</dbReference>
<accession>A0A9D9DM39</accession>
<name>A0A9D9DM39_9BACT</name>
<dbReference type="InterPro" id="IPR000064">
    <property type="entry name" value="NLP_P60_dom"/>
</dbReference>
<protein>
    <submittedName>
        <fullName evidence="7">C40 family peptidase</fullName>
    </submittedName>
</protein>
<comment type="similarity">
    <text evidence="1">Belongs to the peptidase C40 family.</text>
</comment>